<dbReference type="InterPro" id="IPR029024">
    <property type="entry name" value="TerB-like"/>
</dbReference>
<dbReference type="Proteomes" id="UP000185557">
    <property type="component" value="Unassembled WGS sequence"/>
</dbReference>
<name>A0A1U7J4E1_9CYAN</name>
<gene>
    <name evidence="2" type="ORF">NIES30_13215</name>
</gene>
<dbReference type="InterPro" id="IPR007791">
    <property type="entry name" value="DjlA_N"/>
</dbReference>
<sequence length="136" mass="14825">MTESSMGTAEALASIALVAIAADGYLADQEGQDMTMLLSRMALFSSYSKDAVHHLFDLLLTRLKTEGPGAMVDQAKAILPQDLRETAFAIATDLVLSDRTVTPQEQAFLEDLYRILEIPGPLAQQIVQVMTIKNRA</sequence>
<proteinExistence type="predicted"/>
<keyword evidence="3" id="KW-1185">Reference proteome</keyword>
<dbReference type="Pfam" id="PF05099">
    <property type="entry name" value="TerB"/>
    <property type="match status" value="1"/>
</dbReference>
<dbReference type="Gene3D" id="1.10.3680.10">
    <property type="entry name" value="TerB-like"/>
    <property type="match status" value="1"/>
</dbReference>
<feature type="domain" description="Co-chaperone DjlA N-terminal" evidence="1">
    <location>
        <begin position="11"/>
        <end position="119"/>
    </location>
</feature>
<evidence type="ECO:0000313" key="2">
    <source>
        <dbReference type="EMBL" id="OKH47427.1"/>
    </source>
</evidence>
<dbReference type="OrthoDB" id="530988at2"/>
<protein>
    <submittedName>
        <fullName evidence="2">Tellurite resistance protein TerB</fullName>
    </submittedName>
</protein>
<dbReference type="AlphaFoldDB" id="A0A1U7J4E1"/>
<dbReference type="CDD" id="cd07176">
    <property type="entry name" value="terB"/>
    <property type="match status" value="1"/>
</dbReference>
<dbReference type="EMBL" id="MRCG01000009">
    <property type="protein sequence ID" value="OKH47427.1"/>
    <property type="molecule type" value="Genomic_DNA"/>
</dbReference>
<evidence type="ECO:0000259" key="1">
    <source>
        <dbReference type="Pfam" id="PF05099"/>
    </source>
</evidence>
<evidence type="ECO:0000313" key="3">
    <source>
        <dbReference type="Proteomes" id="UP000185557"/>
    </source>
</evidence>
<dbReference type="STRING" id="549789.NIES30_13215"/>
<dbReference type="RefSeq" id="WP_073608903.1">
    <property type="nucleotide sequence ID" value="NZ_MRCG01000009.1"/>
</dbReference>
<dbReference type="SUPFAM" id="SSF158682">
    <property type="entry name" value="TerB-like"/>
    <property type="match status" value="1"/>
</dbReference>
<organism evidence="2 3">
    <name type="scientific">Phormidium tenue NIES-30</name>
    <dbReference type="NCBI Taxonomy" id="549789"/>
    <lineage>
        <taxon>Bacteria</taxon>
        <taxon>Bacillati</taxon>
        <taxon>Cyanobacteriota</taxon>
        <taxon>Cyanophyceae</taxon>
        <taxon>Oscillatoriophycideae</taxon>
        <taxon>Oscillatoriales</taxon>
        <taxon>Oscillatoriaceae</taxon>
        <taxon>Phormidium</taxon>
    </lineage>
</organism>
<comment type="caution">
    <text evidence="2">The sequence shown here is derived from an EMBL/GenBank/DDBJ whole genome shotgun (WGS) entry which is preliminary data.</text>
</comment>
<accession>A0A1U7J4E1</accession>
<reference evidence="2 3" key="1">
    <citation type="submission" date="2016-11" db="EMBL/GenBank/DDBJ databases">
        <title>Draft Genome Sequences of Nine Cyanobacterial Strains from Diverse Habitats.</title>
        <authorList>
            <person name="Zhu T."/>
            <person name="Hou S."/>
            <person name="Lu X."/>
            <person name="Hess W.R."/>
        </authorList>
    </citation>
    <scope>NUCLEOTIDE SEQUENCE [LARGE SCALE GENOMIC DNA]</scope>
    <source>
        <strain evidence="2 3">NIES-30</strain>
    </source>
</reference>